<feature type="compositionally biased region" description="Polar residues" evidence="5">
    <location>
        <begin position="1563"/>
        <end position="1573"/>
    </location>
</feature>
<evidence type="ECO:0000313" key="7">
    <source>
        <dbReference type="Proteomes" id="UP000593567"/>
    </source>
</evidence>
<keyword evidence="3 4" id="KW-0175">Coiled coil</keyword>
<comment type="subcellular location">
    <subcellularLocation>
        <location evidence="1">Cytoplasm</location>
    </subcellularLocation>
</comment>
<dbReference type="Gene3D" id="1.10.287.1490">
    <property type="match status" value="2"/>
</dbReference>
<accession>A0A7J7JQW3</accession>
<reference evidence="6" key="1">
    <citation type="submission" date="2020-06" db="EMBL/GenBank/DDBJ databases">
        <title>Draft genome of Bugula neritina, a colonial animal packing powerful symbionts and potential medicines.</title>
        <authorList>
            <person name="Rayko M."/>
        </authorList>
    </citation>
    <scope>NUCLEOTIDE SEQUENCE [LARGE SCALE GENOMIC DNA]</scope>
    <source>
        <strain evidence="6">Kwan_BN1</strain>
    </source>
</reference>
<feature type="compositionally biased region" description="Low complexity" evidence="5">
    <location>
        <begin position="68"/>
        <end position="77"/>
    </location>
</feature>
<protein>
    <submittedName>
        <fullName evidence="6">Uncharacterized protein</fullName>
    </submittedName>
</protein>
<proteinExistence type="predicted"/>
<evidence type="ECO:0000313" key="6">
    <source>
        <dbReference type="EMBL" id="KAF6028377.1"/>
    </source>
</evidence>
<evidence type="ECO:0000256" key="2">
    <source>
        <dbReference type="ARBA" id="ARBA00022490"/>
    </source>
</evidence>
<sequence length="1588" mass="181037">MIKFIDTEATCCCAKSYVITAKKLAILVITFPNEIICSMALATNKISDDLLSNVQALKERISVTERTLSSLSSAKSSPRQPTASRTNRHGSGTNTPVLQSFTIDELHTTPPPVHRKGHGRSSPSPNSSHRRFQFSKYGDGGVDMVDAVFANHPLFNSGGGDSNRDDLRKRLYDLERVNSKLENEKDSLVNKLMVTHTQLSEITSEHTTVSDNISTYKQLVSQLQESVVSLQNEVKALEKALRQSEARNHGSQVNAAESSKRLKQINEMLKLTEERMKEQQSLINSLRVERDNAVQLVKQLEFQEKELSTEDSQTCLELRKDVKRRDREKKSLLSRNKDLEEQLAALQNELSLKEKQVAESSHLALANKQLNLQLAELHGKVHNLECGAIESKAIVGQNAGLHNQVAQLQVQLEEKEKEVGAEKKHNLQFVSDIGTLQDELKSKSSKLNTLQEEFRNMESLLQDHKQRTGTLEAQVQETEHIKMENVELKCQLEESEKKLTLCQQEIQVTSDQLGRLEMLACKIESKEKITANYDGEELVQLRSQLICKNSEVCELQIALDDAESRLKLTQLTLDAKEKVQKKSEKMGSNSERSRLLSEVSRLKSKLSENDSRSQMLDSRMKEVQTEMSSLRKRLETSQQTNKNLKQQKLASESEIKLLKQRLLEVEKSSQVKSADLEEQCSVSDRLQHQVINLKKELQAKRAEKDEHLDSLQQQCDHWQQQLAAFQKQKDGLRDELSSLQKEYATSQAALIKLESQIETKEKSIDKLNKEVVSAHEETDAVSAELSSQLKSSESRLTHLESALSVTRQECEALVNQLREDKSSYQGQLDEKDAFIKEYQARLKTSQTKAQDYEVELSRLIEELQTNKQMSREDSGKVRQLEEQHATLNSQVHEMEQTLKRVTLVHKGEIETLKRNLECSLEEVEHMKLNEQQLYDKVTDLEKDRSSLLVEVESLEKKLSHSSAADKSRIGRLAELEADLNEKQEMLEKRDNDVISLESKLQKMELDLEHHNLLNSQFEGEFRRAQNDLKSAMSQCEELQDVLSRTQEEKRSLEGQLRKVEKSLSKAHEEIKCKTTETEELEDQIRSQEKQLLSRAQQVSQLDVTISSYRSELNSQLQRTTQQLAQCQKDRDQRMEEIQVLRNELTQTASELNARQTELAASQADVRKLHSDLQEKSKKVCDLEERLDGLEAKSSGLLQGLSSQTEETEAKNELIRKYRAEVEHLQFELTETKIERETMLEKYNQSKQELQAYLDTTYKLEQRLASCEQSQFGKSESLEGARRELEELQLQHHKEIARLEDAQENFIEMKQELEKKHESRVRELEKREKQLVRQLQLSQDQCQQLRDELSRRLELVKNANEAVVIKEAEIARLQARVSGVERKWAVYNASATDHTQATSRSDWSYSQVGELKSLPSTISKDEGSAEVQHCDHMTNADLQLLKQRATRKLFSPEKSANGETVHDSSSVSHTLEAADSNELKDCKETTLYLEDTTSRGANDSTSSNDDTLARERLELFNKLDELNSQHVESMTQLAASETVAQLMQSALTAAATPESEAAPPDVHQNPQEAPQNKPTELVMSQKAKSPDDK</sequence>
<dbReference type="PANTHER" id="PTHR18875:SF8">
    <property type="entry name" value="COILED-COIL DOMAIN-CONTAINING PROTEIN 18"/>
    <property type="match status" value="1"/>
</dbReference>
<dbReference type="Proteomes" id="UP000593567">
    <property type="component" value="Unassembled WGS sequence"/>
</dbReference>
<dbReference type="OrthoDB" id="6286953at2759"/>
<keyword evidence="7" id="KW-1185">Reference proteome</keyword>
<feature type="compositionally biased region" description="Low complexity" evidence="5">
    <location>
        <begin position="1545"/>
        <end position="1558"/>
    </location>
</feature>
<dbReference type="SUPFAM" id="SSF57997">
    <property type="entry name" value="Tropomyosin"/>
    <property type="match status" value="2"/>
</dbReference>
<evidence type="ECO:0000256" key="4">
    <source>
        <dbReference type="SAM" id="Coils"/>
    </source>
</evidence>
<dbReference type="GO" id="GO:0005737">
    <property type="term" value="C:cytoplasm"/>
    <property type="evidence" value="ECO:0007669"/>
    <property type="project" value="UniProtKB-SubCell"/>
</dbReference>
<feature type="coiled-coil region" evidence="4">
    <location>
        <begin position="807"/>
        <end position="1154"/>
    </location>
</feature>
<feature type="compositionally biased region" description="Basic and acidic residues" evidence="5">
    <location>
        <begin position="578"/>
        <end position="595"/>
    </location>
</feature>
<feature type="coiled-coil region" evidence="4">
    <location>
        <begin position="1214"/>
        <end position="1248"/>
    </location>
</feature>
<feature type="coiled-coil region" evidence="4">
    <location>
        <begin position="164"/>
        <end position="363"/>
    </location>
</feature>
<evidence type="ECO:0000256" key="3">
    <source>
        <dbReference type="ARBA" id="ARBA00023054"/>
    </source>
</evidence>
<dbReference type="EMBL" id="VXIV02001955">
    <property type="protein sequence ID" value="KAF6028377.1"/>
    <property type="molecule type" value="Genomic_DNA"/>
</dbReference>
<gene>
    <name evidence="6" type="ORF">EB796_013317</name>
</gene>
<feature type="compositionally biased region" description="Polar residues" evidence="5">
    <location>
        <begin position="78"/>
        <end position="102"/>
    </location>
</feature>
<comment type="caution">
    <text evidence="6">The sequence shown here is derived from an EMBL/GenBank/DDBJ whole genome shotgun (WGS) entry which is preliminary data.</text>
</comment>
<feature type="region of interest" description="Disordered" evidence="5">
    <location>
        <begin position="68"/>
        <end position="135"/>
    </location>
</feature>
<organism evidence="6 7">
    <name type="scientific">Bugula neritina</name>
    <name type="common">Brown bryozoan</name>
    <name type="synonym">Sertularia neritina</name>
    <dbReference type="NCBI Taxonomy" id="10212"/>
    <lineage>
        <taxon>Eukaryota</taxon>
        <taxon>Metazoa</taxon>
        <taxon>Spiralia</taxon>
        <taxon>Lophotrochozoa</taxon>
        <taxon>Bryozoa</taxon>
        <taxon>Gymnolaemata</taxon>
        <taxon>Cheilostomatida</taxon>
        <taxon>Flustrina</taxon>
        <taxon>Buguloidea</taxon>
        <taxon>Bugulidae</taxon>
        <taxon>Bugula</taxon>
    </lineage>
</organism>
<name>A0A7J7JQW3_BUGNE</name>
<feature type="coiled-coil region" evidence="4">
    <location>
        <begin position="1277"/>
        <end position="1382"/>
    </location>
</feature>
<evidence type="ECO:0000256" key="5">
    <source>
        <dbReference type="SAM" id="MobiDB-lite"/>
    </source>
</evidence>
<feature type="region of interest" description="Disordered" evidence="5">
    <location>
        <begin position="578"/>
        <end position="618"/>
    </location>
</feature>
<keyword evidence="2" id="KW-0963">Cytoplasm</keyword>
<dbReference type="PANTHER" id="PTHR18875">
    <property type="entry name" value="SARCOMA ANTIGEN NY-SAR-24/CYTOSKELETAL PROTEIN SOJO"/>
    <property type="match status" value="1"/>
</dbReference>
<feature type="region of interest" description="Disordered" evidence="5">
    <location>
        <begin position="1450"/>
        <end position="1474"/>
    </location>
</feature>
<feature type="coiled-coil region" evidence="4">
    <location>
        <begin position="398"/>
        <end position="512"/>
    </location>
</feature>
<feature type="region of interest" description="Disordered" evidence="5">
    <location>
        <begin position="1545"/>
        <end position="1588"/>
    </location>
</feature>
<evidence type="ECO:0000256" key="1">
    <source>
        <dbReference type="ARBA" id="ARBA00004496"/>
    </source>
</evidence>